<feature type="transmembrane region" description="Helical" evidence="1">
    <location>
        <begin position="61"/>
        <end position="80"/>
    </location>
</feature>
<evidence type="ECO:0000256" key="1">
    <source>
        <dbReference type="SAM" id="Phobius"/>
    </source>
</evidence>
<keyword evidence="1" id="KW-0472">Membrane</keyword>
<feature type="transmembrane region" description="Helical" evidence="1">
    <location>
        <begin position="100"/>
        <end position="119"/>
    </location>
</feature>
<accession>A0A8B4BXS4</accession>
<feature type="transmembrane region" description="Helical" evidence="1">
    <location>
        <begin position="205"/>
        <end position="221"/>
    </location>
</feature>
<evidence type="ECO:0000313" key="2">
    <source>
        <dbReference type="EMBL" id="SHF31886.1"/>
    </source>
</evidence>
<protein>
    <submittedName>
        <fullName evidence="2">Uncharacterized protein</fullName>
    </submittedName>
</protein>
<name>A0A8B4BXS4_HEYCO</name>
<keyword evidence="1" id="KW-1133">Transmembrane helix</keyword>
<gene>
    <name evidence="2" type="ORF">SAMN02745208_01791</name>
</gene>
<feature type="transmembrane region" description="Helical" evidence="1">
    <location>
        <begin position="131"/>
        <end position="152"/>
    </location>
</feature>
<proteinExistence type="predicted"/>
<evidence type="ECO:0000313" key="3">
    <source>
        <dbReference type="Proteomes" id="UP000184029"/>
    </source>
</evidence>
<feature type="transmembrane region" description="Helical" evidence="1">
    <location>
        <begin position="164"/>
        <end position="184"/>
    </location>
</feature>
<organism evidence="2 3">
    <name type="scientific">Heyndrickxia coagulans DSM 1 = ATCC 7050</name>
    <dbReference type="NCBI Taxonomy" id="1121088"/>
    <lineage>
        <taxon>Bacteria</taxon>
        <taxon>Bacillati</taxon>
        <taxon>Bacillota</taxon>
        <taxon>Bacilli</taxon>
        <taxon>Bacillales</taxon>
        <taxon>Bacillaceae</taxon>
        <taxon>Heyndrickxia</taxon>
    </lineage>
</organism>
<sequence length="251" mass="29005">MFLQVGLAERIKFVLYLTKFDSFSQPINRARGDVVKKLTEEKFLLILNADARSRLLTFSDLRKFLCALFVYSLVMIGVAYKVVNGGNIGWENLSPFWQRVFRLEILLFIVHVLSILLSIPSRPFSWRFSSIAAVIFMYKAAFDAFVAFMMLAKDKHIDDVYVWTTLYSIAACVLFHLFFLYFWIRKRIHLQEIGNLEVKTYNKEISASIIGFFVVLSSIQLNKVPIGYGRHKRNLASFIATVNGLEKPVHI</sequence>
<comment type="caution">
    <text evidence="2">The sequence shown here is derived from an EMBL/GenBank/DDBJ whole genome shotgun (WGS) entry which is preliminary data.</text>
</comment>
<dbReference type="AlphaFoldDB" id="A0A8B4BXS4"/>
<reference evidence="2 3" key="1">
    <citation type="submission" date="2016-11" db="EMBL/GenBank/DDBJ databases">
        <authorList>
            <person name="Varghese N."/>
            <person name="Submissions S."/>
        </authorList>
    </citation>
    <scope>NUCLEOTIDE SEQUENCE [LARGE SCALE GENOMIC DNA]</scope>
    <source>
        <strain evidence="2 3">DSM 1</strain>
    </source>
</reference>
<dbReference type="EMBL" id="FQUB01000032">
    <property type="protein sequence ID" value="SHF31886.1"/>
    <property type="molecule type" value="Genomic_DNA"/>
</dbReference>
<dbReference type="Proteomes" id="UP000184029">
    <property type="component" value="Unassembled WGS sequence"/>
</dbReference>
<keyword evidence="1" id="KW-0812">Transmembrane</keyword>